<proteinExistence type="predicted"/>
<name>A0AAI8YMF5_9PEZI</name>
<accession>A0AAI8YMF5</accession>
<keyword evidence="3" id="KW-1185">Reference proteome</keyword>
<reference evidence="2" key="1">
    <citation type="submission" date="2023-10" db="EMBL/GenBank/DDBJ databases">
        <authorList>
            <person name="Hackl T."/>
        </authorList>
    </citation>
    <scope>NUCLEOTIDE SEQUENCE</scope>
</reference>
<feature type="compositionally biased region" description="Polar residues" evidence="1">
    <location>
        <begin position="342"/>
        <end position="352"/>
    </location>
</feature>
<feature type="compositionally biased region" description="Basic and acidic residues" evidence="1">
    <location>
        <begin position="251"/>
        <end position="260"/>
    </location>
</feature>
<dbReference type="Proteomes" id="UP001295740">
    <property type="component" value="Unassembled WGS sequence"/>
</dbReference>
<dbReference type="AlphaFoldDB" id="A0AAI8YMF5"/>
<gene>
    <name evidence="2" type="ORF">KHLLAP_LOCUS10625</name>
</gene>
<feature type="compositionally biased region" description="Gly residues" evidence="1">
    <location>
        <begin position="37"/>
        <end position="50"/>
    </location>
</feature>
<feature type="region of interest" description="Disordered" evidence="1">
    <location>
        <begin position="330"/>
        <end position="367"/>
    </location>
</feature>
<feature type="compositionally biased region" description="Basic and acidic residues" evidence="1">
    <location>
        <begin position="212"/>
        <end position="223"/>
    </location>
</feature>
<feature type="region of interest" description="Disordered" evidence="1">
    <location>
        <begin position="157"/>
        <end position="179"/>
    </location>
</feature>
<sequence>MAGQGDANLAEQLRLARELQTSFSGAQPPRPGRRGARAGGRGSHQAGGRGCYQASGEGQFQNAPTYGQESATFGWNNRPSAAGRGSYSGRGNGVPSGGFGQPFQARPAASSTAYQAAMPGRSAADMGDSSIRAKWAANELVTSGSPDADRYFYHQQPRTSTTGSAQTSFVHASQQRPQMVDHDANTHLAPRTNLAQNNYSFGGQESSPTDGDNVHSAEARQRLPENTPPASMGDRNVPPTPQYIMSLDGSSESRQDRQEYQDDVEMGGVEDAQSIASSCARLRPRGLNGSMWNPANHQHQPGAGDIGGERDNRSLPRDEAVWNIAAHQPRAPAAAIPDQDNDSMSVVSTDNSGIERRGPANRAGPKVSSGLSIHEAIVHWTLARGTSTKALASKVHDYVSLRQVSLSREYGSKKQAGISN</sequence>
<organism evidence="2 3">
    <name type="scientific">Anthostomella pinea</name>
    <dbReference type="NCBI Taxonomy" id="933095"/>
    <lineage>
        <taxon>Eukaryota</taxon>
        <taxon>Fungi</taxon>
        <taxon>Dikarya</taxon>
        <taxon>Ascomycota</taxon>
        <taxon>Pezizomycotina</taxon>
        <taxon>Sordariomycetes</taxon>
        <taxon>Xylariomycetidae</taxon>
        <taxon>Xylariales</taxon>
        <taxon>Xylariaceae</taxon>
        <taxon>Anthostomella</taxon>
    </lineage>
</organism>
<evidence type="ECO:0000313" key="3">
    <source>
        <dbReference type="Proteomes" id="UP001295740"/>
    </source>
</evidence>
<feature type="compositionally biased region" description="Polar residues" evidence="1">
    <location>
        <begin position="157"/>
        <end position="177"/>
    </location>
</feature>
<protein>
    <submittedName>
        <fullName evidence="2">Uu.00g060570.m01.CDS01</fullName>
    </submittedName>
</protein>
<feature type="compositionally biased region" description="Gly residues" evidence="1">
    <location>
        <begin position="86"/>
        <end position="100"/>
    </location>
</feature>
<evidence type="ECO:0000313" key="2">
    <source>
        <dbReference type="EMBL" id="CAJ2510157.1"/>
    </source>
</evidence>
<feature type="compositionally biased region" description="Polar residues" evidence="1">
    <location>
        <begin position="196"/>
        <end position="210"/>
    </location>
</feature>
<evidence type="ECO:0000256" key="1">
    <source>
        <dbReference type="SAM" id="MobiDB-lite"/>
    </source>
</evidence>
<dbReference type="EMBL" id="CAUWAG010000013">
    <property type="protein sequence ID" value="CAJ2510157.1"/>
    <property type="molecule type" value="Genomic_DNA"/>
</dbReference>
<comment type="caution">
    <text evidence="2">The sequence shown here is derived from an EMBL/GenBank/DDBJ whole genome shotgun (WGS) entry which is preliminary data.</text>
</comment>
<feature type="region of interest" description="Disordered" evidence="1">
    <location>
        <begin position="1"/>
        <end position="112"/>
    </location>
</feature>
<feature type="region of interest" description="Disordered" evidence="1">
    <location>
        <begin position="196"/>
        <end position="261"/>
    </location>
</feature>
<feature type="compositionally biased region" description="Polar residues" evidence="1">
    <location>
        <begin position="56"/>
        <end position="77"/>
    </location>
</feature>